<dbReference type="EMBL" id="JACWFH010000007">
    <property type="protein sequence ID" value="MBY0095984.1"/>
    <property type="molecule type" value="Genomic_DNA"/>
</dbReference>
<keyword evidence="3" id="KW-1185">Reference proteome</keyword>
<dbReference type="Proteomes" id="UP000769780">
    <property type="component" value="Unassembled WGS sequence"/>
</dbReference>
<proteinExistence type="predicted"/>
<feature type="transmembrane region" description="Helical" evidence="1">
    <location>
        <begin position="245"/>
        <end position="265"/>
    </location>
</feature>
<dbReference type="InterPro" id="IPR007163">
    <property type="entry name" value="VCA0040-like"/>
</dbReference>
<keyword evidence="1" id="KW-1133">Transmembrane helix</keyword>
<evidence type="ECO:0000313" key="3">
    <source>
        <dbReference type="Proteomes" id="UP000769780"/>
    </source>
</evidence>
<name>A0ABS7K1C2_9BACI</name>
<dbReference type="PANTHER" id="PTHR37308">
    <property type="entry name" value="INTEGRAL MEMBRANE PROTEIN"/>
    <property type="match status" value="1"/>
</dbReference>
<protein>
    <submittedName>
        <fullName evidence="2">DUF368 domain-containing protein</fullName>
    </submittedName>
</protein>
<organism evidence="2 3">
    <name type="scientific">Mesobacillus maritimus</name>
    <dbReference type="NCBI Taxonomy" id="1643336"/>
    <lineage>
        <taxon>Bacteria</taxon>
        <taxon>Bacillati</taxon>
        <taxon>Bacillota</taxon>
        <taxon>Bacilli</taxon>
        <taxon>Bacillales</taxon>
        <taxon>Bacillaceae</taxon>
        <taxon>Mesobacillus</taxon>
    </lineage>
</organism>
<gene>
    <name evidence="2" type="ORF">H0185_04085</name>
</gene>
<reference evidence="2 3" key="1">
    <citation type="submission" date="2020-07" db="EMBL/GenBank/DDBJ databases">
        <title>Fungal Genomes of the International Space Station.</title>
        <authorList>
            <person name="Seuylemezian A."/>
            <person name="Singh N.K."/>
            <person name="Wood J."/>
            <person name="Venkateswaran K."/>
        </authorList>
    </citation>
    <scope>NUCLEOTIDE SEQUENCE [LARGE SCALE GENOMIC DNA]</scope>
    <source>
        <strain evidence="2 3">PL-B2</strain>
    </source>
</reference>
<feature type="transmembrane region" description="Helical" evidence="1">
    <location>
        <begin position="187"/>
        <end position="208"/>
    </location>
</feature>
<dbReference type="Pfam" id="PF04018">
    <property type="entry name" value="VCA0040-like"/>
    <property type="match status" value="1"/>
</dbReference>
<evidence type="ECO:0000256" key="1">
    <source>
        <dbReference type="SAM" id="Phobius"/>
    </source>
</evidence>
<accession>A0ABS7K1C2</accession>
<sequence>MFEWKNLFKGMMMGASDVVPGVSGGTVALLVGIYERLIAAINGLTTKDWKKHVIFLIPVGLGMGISILTLSHLISWLLEVFPVPTFFFFLGLVFAVIPLLLREAEYKQTFKVGHYLLLALAAVAVALTGLVGQDQGAVMGSLSWYDYIFLFLAGWLASSAMILPGISGSLVLLLLGAYETVIESIKTLNLPIIIVVGLGIVIGLLLTSKLIQYVFQHYRVATYAIIVGFVAGSIFVIYPGWPEDILLLVISFLCFVIGFFLAFLLGKAGENEG</sequence>
<feature type="transmembrane region" description="Helical" evidence="1">
    <location>
        <begin position="113"/>
        <end position="132"/>
    </location>
</feature>
<keyword evidence="1" id="KW-0812">Transmembrane</keyword>
<feature type="transmembrane region" description="Helical" evidence="1">
    <location>
        <begin position="80"/>
        <end position="101"/>
    </location>
</feature>
<evidence type="ECO:0000313" key="2">
    <source>
        <dbReference type="EMBL" id="MBY0095984.1"/>
    </source>
</evidence>
<comment type="caution">
    <text evidence="2">The sequence shown here is derived from an EMBL/GenBank/DDBJ whole genome shotgun (WGS) entry which is preliminary data.</text>
</comment>
<feature type="transmembrane region" description="Helical" evidence="1">
    <location>
        <begin position="144"/>
        <end position="175"/>
    </location>
</feature>
<feature type="transmembrane region" description="Helical" evidence="1">
    <location>
        <begin position="20"/>
        <end position="41"/>
    </location>
</feature>
<dbReference type="PANTHER" id="PTHR37308:SF1">
    <property type="entry name" value="POLYPRENYL-PHOSPHATE TRANSPORTER"/>
    <property type="match status" value="1"/>
</dbReference>
<dbReference type="RefSeq" id="WP_221871448.1">
    <property type="nucleotide sequence ID" value="NZ_JACWFH010000007.1"/>
</dbReference>
<keyword evidence="1" id="KW-0472">Membrane</keyword>
<feature type="transmembrane region" description="Helical" evidence="1">
    <location>
        <begin position="53"/>
        <end position="74"/>
    </location>
</feature>
<feature type="transmembrane region" description="Helical" evidence="1">
    <location>
        <begin position="220"/>
        <end position="238"/>
    </location>
</feature>